<gene>
    <name evidence="1" type="ORF">BDM02DRAFT_1445429</name>
</gene>
<accession>A0ACB6Z186</accession>
<keyword evidence="2" id="KW-1185">Reference proteome</keyword>
<evidence type="ECO:0000313" key="2">
    <source>
        <dbReference type="Proteomes" id="UP000886501"/>
    </source>
</evidence>
<reference evidence="1" key="2">
    <citation type="journal article" date="2020" name="Nat. Commun.">
        <title>Large-scale genome sequencing of mycorrhizal fungi provides insights into the early evolution of symbiotic traits.</title>
        <authorList>
            <person name="Miyauchi S."/>
            <person name="Kiss E."/>
            <person name="Kuo A."/>
            <person name="Drula E."/>
            <person name="Kohler A."/>
            <person name="Sanchez-Garcia M."/>
            <person name="Morin E."/>
            <person name="Andreopoulos B."/>
            <person name="Barry K.W."/>
            <person name="Bonito G."/>
            <person name="Buee M."/>
            <person name="Carver A."/>
            <person name="Chen C."/>
            <person name="Cichocki N."/>
            <person name="Clum A."/>
            <person name="Culley D."/>
            <person name="Crous P.W."/>
            <person name="Fauchery L."/>
            <person name="Girlanda M."/>
            <person name="Hayes R.D."/>
            <person name="Keri Z."/>
            <person name="LaButti K."/>
            <person name="Lipzen A."/>
            <person name="Lombard V."/>
            <person name="Magnuson J."/>
            <person name="Maillard F."/>
            <person name="Murat C."/>
            <person name="Nolan M."/>
            <person name="Ohm R.A."/>
            <person name="Pangilinan J."/>
            <person name="Pereira M.F."/>
            <person name="Perotto S."/>
            <person name="Peter M."/>
            <person name="Pfister S."/>
            <person name="Riley R."/>
            <person name="Sitrit Y."/>
            <person name="Stielow J.B."/>
            <person name="Szollosi G."/>
            <person name="Zifcakova L."/>
            <person name="Stursova M."/>
            <person name="Spatafora J.W."/>
            <person name="Tedersoo L."/>
            <person name="Vaario L.M."/>
            <person name="Yamada A."/>
            <person name="Yan M."/>
            <person name="Wang P."/>
            <person name="Xu J."/>
            <person name="Bruns T."/>
            <person name="Baldrian P."/>
            <person name="Vilgalys R."/>
            <person name="Dunand C."/>
            <person name="Henrissat B."/>
            <person name="Grigoriev I.V."/>
            <person name="Hibbett D."/>
            <person name="Nagy L.G."/>
            <person name="Martin F.M."/>
        </authorList>
    </citation>
    <scope>NUCLEOTIDE SEQUENCE</scope>
    <source>
        <strain evidence="1">P2</strain>
    </source>
</reference>
<evidence type="ECO:0000313" key="1">
    <source>
        <dbReference type="EMBL" id="KAF9643490.1"/>
    </source>
</evidence>
<proteinExistence type="predicted"/>
<dbReference type="Proteomes" id="UP000886501">
    <property type="component" value="Unassembled WGS sequence"/>
</dbReference>
<name>A0ACB6Z186_THEGA</name>
<protein>
    <submittedName>
        <fullName evidence="1">Uncharacterized protein</fullName>
    </submittedName>
</protein>
<dbReference type="EMBL" id="MU118218">
    <property type="protein sequence ID" value="KAF9643490.1"/>
    <property type="molecule type" value="Genomic_DNA"/>
</dbReference>
<organism evidence="1 2">
    <name type="scientific">Thelephora ganbajun</name>
    <name type="common">Ganba fungus</name>
    <dbReference type="NCBI Taxonomy" id="370292"/>
    <lineage>
        <taxon>Eukaryota</taxon>
        <taxon>Fungi</taxon>
        <taxon>Dikarya</taxon>
        <taxon>Basidiomycota</taxon>
        <taxon>Agaricomycotina</taxon>
        <taxon>Agaricomycetes</taxon>
        <taxon>Thelephorales</taxon>
        <taxon>Thelephoraceae</taxon>
        <taxon>Thelephora</taxon>
    </lineage>
</organism>
<sequence length="212" mass="24037">MVDAKPSLDATIVEDGQGDENPTFSYSGCLRQPTREASVYIAVISKGFHSPLYLDRNDSNFITKPSFRLLQLPSEQSSIGRWSCLNKEKWGFQSVIDHASTRSLKRSPIQFWHQRRRVGIQRARVALPRWRILLMYEKHCKDTSRPIGPLMILAPTAILTCPRDRYNPSDLSRGGNATSEALCRKSPVIGHLLSQSEPCLLCLYSREENATF</sequence>
<comment type="caution">
    <text evidence="1">The sequence shown here is derived from an EMBL/GenBank/DDBJ whole genome shotgun (WGS) entry which is preliminary data.</text>
</comment>
<reference evidence="1" key="1">
    <citation type="submission" date="2019-10" db="EMBL/GenBank/DDBJ databases">
        <authorList>
            <consortium name="DOE Joint Genome Institute"/>
            <person name="Kuo A."/>
            <person name="Miyauchi S."/>
            <person name="Kiss E."/>
            <person name="Drula E."/>
            <person name="Kohler A."/>
            <person name="Sanchez-Garcia M."/>
            <person name="Andreopoulos B."/>
            <person name="Barry K.W."/>
            <person name="Bonito G."/>
            <person name="Buee M."/>
            <person name="Carver A."/>
            <person name="Chen C."/>
            <person name="Cichocki N."/>
            <person name="Clum A."/>
            <person name="Culley D."/>
            <person name="Crous P.W."/>
            <person name="Fauchery L."/>
            <person name="Girlanda M."/>
            <person name="Hayes R."/>
            <person name="Keri Z."/>
            <person name="Labutti K."/>
            <person name="Lipzen A."/>
            <person name="Lombard V."/>
            <person name="Magnuson J."/>
            <person name="Maillard F."/>
            <person name="Morin E."/>
            <person name="Murat C."/>
            <person name="Nolan M."/>
            <person name="Ohm R."/>
            <person name="Pangilinan J."/>
            <person name="Pereira M."/>
            <person name="Perotto S."/>
            <person name="Peter M."/>
            <person name="Riley R."/>
            <person name="Sitrit Y."/>
            <person name="Stielow B."/>
            <person name="Szollosi G."/>
            <person name="Zifcakova L."/>
            <person name="Stursova M."/>
            <person name="Spatafora J.W."/>
            <person name="Tedersoo L."/>
            <person name="Vaario L.-M."/>
            <person name="Yamada A."/>
            <person name="Yan M."/>
            <person name="Wang P."/>
            <person name="Xu J."/>
            <person name="Bruns T."/>
            <person name="Baldrian P."/>
            <person name="Vilgalys R."/>
            <person name="Henrissat B."/>
            <person name="Grigoriev I.V."/>
            <person name="Hibbett D."/>
            <person name="Nagy L.G."/>
            <person name="Martin F.M."/>
        </authorList>
    </citation>
    <scope>NUCLEOTIDE SEQUENCE</scope>
    <source>
        <strain evidence="1">P2</strain>
    </source>
</reference>